<dbReference type="InterPro" id="IPR001849">
    <property type="entry name" value="PH_domain"/>
</dbReference>
<evidence type="ECO:0000256" key="1">
    <source>
        <dbReference type="ARBA" id="ARBA00004496"/>
    </source>
</evidence>
<dbReference type="InterPro" id="IPR011993">
    <property type="entry name" value="PH-like_dom_sf"/>
</dbReference>
<dbReference type="FunFam" id="2.40.160.120:FF:000001">
    <property type="entry name" value="Oxysterol-binding protein"/>
    <property type="match status" value="1"/>
</dbReference>
<evidence type="ECO:0000256" key="6">
    <source>
        <dbReference type="ARBA" id="ARBA00023055"/>
    </source>
</evidence>
<evidence type="ECO:0000256" key="9">
    <source>
        <dbReference type="SAM" id="MobiDB-lite"/>
    </source>
</evidence>
<evidence type="ECO:0000256" key="2">
    <source>
        <dbReference type="ARBA" id="ARBA00008842"/>
    </source>
</evidence>
<dbReference type="InterPro" id="IPR036598">
    <property type="entry name" value="GOLD_dom_sf"/>
</dbReference>
<evidence type="ECO:0000256" key="3">
    <source>
        <dbReference type="ARBA" id="ARBA00022448"/>
    </source>
</evidence>
<feature type="region of interest" description="Disordered" evidence="9">
    <location>
        <begin position="465"/>
        <end position="501"/>
    </location>
</feature>
<dbReference type="Pfam" id="PF01237">
    <property type="entry name" value="Oxysterol_BP"/>
    <property type="match status" value="1"/>
</dbReference>
<gene>
    <name evidence="11" type="ORF">DIURU_000955</name>
</gene>
<dbReference type="InterPro" id="IPR018494">
    <property type="entry name" value="Oxysterol-bd_CS"/>
</dbReference>
<dbReference type="PANTHER" id="PTHR10972:SF203">
    <property type="entry name" value="OXYSTEROL-BINDING PROTEIN HOMOLOG 3"/>
    <property type="match status" value="1"/>
</dbReference>
<feature type="region of interest" description="Disordered" evidence="9">
    <location>
        <begin position="53"/>
        <end position="75"/>
    </location>
</feature>
<dbReference type="GO" id="GO:0097038">
    <property type="term" value="C:perinuclear endoplasmic reticulum"/>
    <property type="evidence" value="ECO:0007669"/>
    <property type="project" value="TreeGrafter"/>
</dbReference>
<dbReference type="GO" id="GO:0006887">
    <property type="term" value="P:exocytosis"/>
    <property type="evidence" value="ECO:0007669"/>
    <property type="project" value="TreeGrafter"/>
</dbReference>
<dbReference type="GO" id="GO:0005886">
    <property type="term" value="C:plasma membrane"/>
    <property type="evidence" value="ECO:0007669"/>
    <property type="project" value="TreeGrafter"/>
</dbReference>
<dbReference type="GO" id="GO:0030011">
    <property type="term" value="P:maintenance of cell polarity"/>
    <property type="evidence" value="ECO:0007669"/>
    <property type="project" value="TreeGrafter"/>
</dbReference>
<feature type="compositionally biased region" description="Acidic residues" evidence="9">
    <location>
        <begin position="390"/>
        <end position="406"/>
    </location>
</feature>
<protein>
    <recommendedName>
        <fullName evidence="10">PH domain-containing protein</fullName>
    </recommendedName>
</protein>
<dbReference type="SUPFAM" id="SSF101576">
    <property type="entry name" value="Supernatant protein factor (SPF), C-terminal domain"/>
    <property type="match status" value="1"/>
</dbReference>
<accession>A0A642UVJ3</accession>
<dbReference type="PANTHER" id="PTHR10972">
    <property type="entry name" value="OXYSTEROL-BINDING PROTEIN-RELATED"/>
    <property type="match status" value="1"/>
</dbReference>
<dbReference type="InterPro" id="IPR037239">
    <property type="entry name" value="OSBP_sf"/>
</dbReference>
<dbReference type="PROSITE" id="PS01013">
    <property type="entry name" value="OSBP"/>
    <property type="match status" value="1"/>
</dbReference>
<dbReference type="Gene3D" id="2.40.160.120">
    <property type="match status" value="1"/>
</dbReference>
<dbReference type="InterPro" id="IPR041680">
    <property type="entry name" value="PH_8"/>
</dbReference>
<dbReference type="Gene3D" id="2.30.29.30">
    <property type="entry name" value="Pleckstrin-homology domain (PH domain)/Phosphotyrosine-binding domain (PTB)"/>
    <property type="match status" value="1"/>
</dbReference>
<dbReference type="SUPFAM" id="SSF144000">
    <property type="entry name" value="Oxysterol-binding protein-like"/>
    <property type="match status" value="1"/>
</dbReference>
<dbReference type="EMBL" id="SWFT01000033">
    <property type="protein sequence ID" value="KAA8906546.1"/>
    <property type="molecule type" value="Genomic_DNA"/>
</dbReference>
<name>A0A642UVJ3_DIURU</name>
<dbReference type="OMA" id="SYFVRWV"/>
<proteinExistence type="inferred from homology"/>
<evidence type="ECO:0000256" key="8">
    <source>
        <dbReference type="RuleBase" id="RU003844"/>
    </source>
</evidence>
<keyword evidence="4" id="KW-0963">Cytoplasm</keyword>
<dbReference type="RefSeq" id="XP_034014187.1">
    <property type="nucleotide sequence ID" value="XM_034159260.1"/>
</dbReference>
<dbReference type="PROSITE" id="PS50003">
    <property type="entry name" value="PH_DOMAIN"/>
    <property type="match status" value="1"/>
</dbReference>
<dbReference type="GO" id="GO:0032541">
    <property type="term" value="C:cortical endoplasmic reticulum"/>
    <property type="evidence" value="ECO:0007669"/>
    <property type="project" value="TreeGrafter"/>
</dbReference>
<evidence type="ECO:0000259" key="10">
    <source>
        <dbReference type="PROSITE" id="PS50003"/>
    </source>
</evidence>
<keyword evidence="12" id="KW-1185">Reference proteome</keyword>
<feature type="compositionally biased region" description="Basic and acidic residues" evidence="9">
    <location>
        <begin position="53"/>
        <end position="71"/>
    </location>
</feature>
<keyword evidence="5" id="KW-0597">Phosphoprotein</keyword>
<dbReference type="AlphaFoldDB" id="A0A642UVJ3"/>
<dbReference type="Proteomes" id="UP000449547">
    <property type="component" value="Unassembled WGS sequence"/>
</dbReference>
<reference evidence="11 12" key="1">
    <citation type="submission" date="2019-07" db="EMBL/GenBank/DDBJ databases">
        <title>Genome assembly of two rare yeast pathogens: Diutina rugosa and Trichomonascus ciferrii.</title>
        <authorList>
            <person name="Mixao V."/>
            <person name="Saus E."/>
            <person name="Hansen A."/>
            <person name="Lass-Flor C."/>
            <person name="Gabaldon T."/>
        </authorList>
    </citation>
    <scope>NUCLEOTIDE SEQUENCE [LARGE SCALE GENOMIC DNA]</scope>
    <source>
        <strain evidence="11 12">CBS 613</strain>
    </source>
</reference>
<dbReference type="OrthoDB" id="1854502at2759"/>
<dbReference type="VEuPathDB" id="FungiDB:DIURU_000955"/>
<sequence length="874" mass="96991">MDEELLEIHSKDFLIKWFHAADNSVIDWQVTPQKKSINFAIYRKVEDATSGVDIKDSVDHGSDDHSGRSRSESLSSVNRVTSSIYKSKQRSGTFNLLNSTDLTLVKNYYKLLGNETVHGKLEVQQGGVFAFVFDNSFSKTIAKKVLFSAVIESSTSSVAATPLVSNDDEGADASADQGFEHIGTQGSQKQGELLQGVLLKRKRKKLQGFTKRYFILSFKYGTLSYYKVGENKLRGQMPIKTSMISANQKNREIVIDSGMEIWDLRAQSNEEFNTWVDAFNQIKSKKDWARSSTALTQGVSEDGTQYVLDELEYIANKLEDLKDLTSERDPDVVGDVNDIYLDVLDLIDDIVDGTRGDASNVASVADEGDDVGRSGVVMLNGHHHSGSDYSSDEYSDDDYDDYDDQESSNSESSGYGRGLGPIDESDETQSQLDRTPSTSPSIEAAGVAAGAAAAGAAGAGAAAAGHHKAAHGKPAASEDEDHTLYPLPHDPVHRNPDIPACEHQPPSILGFVRKNIGKDLSTIAMPVDMNEPLTILQKFAEQFEYSDLVDNALDSHDDGERILRIAAFAVSGMSSQREKERNNRKPFNPLLGETFELVREDKGLRMISEKVSHRPPVFAYYAETSDWTFQYAPSPNQTFWGKNAEIVTNGTAKLTIRKTGEVFTWTSPSTLLKNIIAGEKYTEPSSELTVKSSKGYKAVCDFAKGGMFSGRSEDLTIKAFDGSKKELPYSVTGKWTESLTLKSSHTNTQIWHVGKVLQPPKKKFGFTEFAGTLNKITPIEDGKIAPTDSRLRPDMQVYEEGNVDKAEQLKVKLEEDQRTRRKQFEEEGKSYKPMFFEHVGAGGPDQGEWVYKTGHESYWNRRARGDWQGLIKLW</sequence>
<feature type="domain" description="PH" evidence="10">
    <location>
        <begin position="191"/>
        <end position="284"/>
    </location>
</feature>
<dbReference type="Gene3D" id="3.30.70.3490">
    <property type="match status" value="1"/>
</dbReference>
<dbReference type="GO" id="GO:0120009">
    <property type="term" value="P:intermembrane lipid transfer"/>
    <property type="evidence" value="ECO:0007669"/>
    <property type="project" value="UniProtKB-ARBA"/>
</dbReference>
<dbReference type="SUPFAM" id="SSF50729">
    <property type="entry name" value="PH domain-like"/>
    <property type="match status" value="1"/>
</dbReference>
<dbReference type="GO" id="GO:0034727">
    <property type="term" value="P:piecemeal microautophagy of the nucleus"/>
    <property type="evidence" value="ECO:0007669"/>
    <property type="project" value="TreeGrafter"/>
</dbReference>
<dbReference type="GO" id="GO:0035621">
    <property type="term" value="P:ER to Golgi ceramide transport"/>
    <property type="evidence" value="ECO:0007669"/>
    <property type="project" value="TreeGrafter"/>
</dbReference>
<feature type="compositionally biased region" description="Polar residues" evidence="9">
    <location>
        <begin position="428"/>
        <end position="441"/>
    </location>
</feature>
<evidence type="ECO:0000313" key="12">
    <source>
        <dbReference type="Proteomes" id="UP000449547"/>
    </source>
</evidence>
<dbReference type="Pfam" id="PF15409">
    <property type="entry name" value="PH_8"/>
    <property type="match status" value="1"/>
</dbReference>
<comment type="similarity">
    <text evidence="2 8">Belongs to the OSBP family.</text>
</comment>
<evidence type="ECO:0000256" key="4">
    <source>
        <dbReference type="ARBA" id="ARBA00022490"/>
    </source>
</evidence>
<dbReference type="GO" id="GO:0032934">
    <property type="term" value="F:sterol binding"/>
    <property type="evidence" value="ECO:0007669"/>
    <property type="project" value="TreeGrafter"/>
</dbReference>
<evidence type="ECO:0000256" key="7">
    <source>
        <dbReference type="ARBA" id="ARBA00023121"/>
    </source>
</evidence>
<dbReference type="InterPro" id="IPR000648">
    <property type="entry name" value="Oxysterol-bd"/>
</dbReference>
<evidence type="ECO:0000256" key="5">
    <source>
        <dbReference type="ARBA" id="ARBA00022553"/>
    </source>
</evidence>
<dbReference type="GeneID" id="54779608"/>
<evidence type="ECO:0000313" key="11">
    <source>
        <dbReference type="EMBL" id="KAA8906546.1"/>
    </source>
</evidence>
<dbReference type="GO" id="GO:0005829">
    <property type="term" value="C:cytosol"/>
    <property type="evidence" value="ECO:0007669"/>
    <property type="project" value="TreeGrafter"/>
</dbReference>
<keyword evidence="7" id="KW-0446">Lipid-binding</keyword>
<dbReference type="Gene3D" id="2.60.120.680">
    <property type="entry name" value="GOLD domain"/>
    <property type="match status" value="1"/>
</dbReference>
<keyword evidence="6" id="KW-0445">Lipid transport</keyword>
<comment type="caution">
    <text evidence="11">The sequence shown here is derived from an EMBL/GenBank/DDBJ whole genome shotgun (WGS) entry which is preliminary data.</text>
</comment>
<feature type="region of interest" description="Disordered" evidence="9">
    <location>
        <begin position="355"/>
        <end position="441"/>
    </location>
</feature>
<dbReference type="CDD" id="cd13289">
    <property type="entry name" value="PH_Osh3p_yeast"/>
    <property type="match status" value="1"/>
</dbReference>
<dbReference type="GO" id="GO:0006897">
    <property type="term" value="P:endocytosis"/>
    <property type="evidence" value="ECO:0007669"/>
    <property type="project" value="TreeGrafter"/>
</dbReference>
<dbReference type="SMART" id="SM00233">
    <property type="entry name" value="PH"/>
    <property type="match status" value="1"/>
</dbReference>
<comment type="subcellular location">
    <subcellularLocation>
        <location evidence="1">Cytoplasm</location>
    </subcellularLocation>
</comment>
<organism evidence="11 12">
    <name type="scientific">Diutina rugosa</name>
    <name type="common">Yeast</name>
    <name type="synonym">Candida rugosa</name>
    <dbReference type="NCBI Taxonomy" id="5481"/>
    <lineage>
        <taxon>Eukaryota</taxon>
        <taxon>Fungi</taxon>
        <taxon>Dikarya</taxon>
        <taxon>Ascomycota</taxon>
        <taxon>Saccharomycotina</taxon>
        <taxon>Pichiomycetes</taxon>
        <taxon>Debaryomycetaceae</taxon>
        <taxon>Diutina</taxon>
    </lineage>
</organism>
<keyword evidence="3" id="KW-0813">Transport</keyword>